<keyword evidence="4 5" id="KW-0539">Nucleus</keyword>
<dbReference type="PANTHER" id="PTHR12838:SF0">
    <property type="entry name" value="U3 SMALL NUCLEOLAR RNA-ASSOCIATED PROTEIN 11-RELATED"/>
    <property type="match status" value="1"/>
</dbReference>
<evidence type="ECO:0000256" key="1">
    <source>
        <dbReference type="ARBA" id="ARBA00004604"/>
    </source>
</evidence>
<dbReference type="FunCoup" id="C1E9E2">
    <property type="interactions" value="1584"/>
</dbReference>
<feature type="region of interest" description="Disordered" evidence="6">
    <location>
        <begin position="1"/>
        <end position="23"/>
    </location>
</feature>
<name>C1E9E2_MICCC</name>
<feature type="region of interest" description="Disordered" evidence="6">
    <location>
        <begin position="198"/>
        <end position="240"/>
    </location>
</feature>
<proteinExistence type="inferred from homology"/>
<organism evidence="7 8">
    <name type="scientific">Micromonas commoda (strain RCC299 / NOUM17 / CCMP2709)</name>
    <name type="common">Picoplanktonic green alga</name>
    <dbReference type="NCBI Taxonomy" id="296587"/>
    <lineage>
        <taxon>Eukaryota</taxon>
        <taxon>Viridiplantae</taxon>
        <taxon>Chlorophyta</taxon>
        <taxon>Mamiellophyceae</taxon>
        <taxon>Mamiellales</taxon>
        <taxon>Mamiellaceae</taxon>
        <taxon>Micromonas</taxon>
    </lineage>
</organism>
<reference evidence="7 8" key="1">
    <citation type="journal article" date="2009" name="Science">
        <title>Green evolution and dynamic adaptations revealed by genomes of the marine picoeukaryotes Micromonas.</title>
        <authorList>
            <person name="Worden A.Z."/>
            <person name="Lee J.H."/>
            <person name="Mock T."/>
            <person name="Rouze P."/>
            <person name="Simmons M.P."/>
            <person name="Aerts A.L."/>
            <person name="Allen A.E."/>
            <person name="Cuvelier M.L."/>
            <person name="Derelle E."/>
            <person name="Everett M.V."/>
            <person name="Foulon E."/>
            <person name="Grimwood J."/>
            <person name="Gundlach H."/>
            <person name="Henrissat B."/>
            <person name="Napoli C."/>
            <person name="McDonald S.M."/>
            <person name="Parker M.S."/>
            <person name="Rombauts S."/>
            <person name="Salamov A."/>
            <person name="Von Dassow P."/>
            <person name="Badger J.H."/>
            <person name="Coutinho P.M."/>
            <person name="Demir E."/>
            <person name="Dubchak I."/>
            <person name="Gentemann C."/>
            <person name="Eikrem W."/>
            <person name="Gready J.E."/>
            <person name="John U."/>
            <person name="Lanier W."/>
            <person name="Lindquist E.A."/>
            <person name="Lucas S."/>
            <person name="Mayer K.F."/>
            <person name="Moreau H."/>
            <person name="Not F."/>
            <person name="Otillar R."/>
            <person name="Panaud O."/>
            <person name="Pangilinan J."/>
            <person name="Paulsen I."/>
            <person name="Piegu B."/>
            <person name="Poliakov A."/>
            <person name="Robbens S."/>
            <person name="Schmutz J."/>
            <person name="Toulza E."/>
            <person name="Wyss T."/>
            <person name="Zelensky A."/>
            <person name="Zhou K."/>
            <person name="Armbrust E.V."/>
            <person name="Bhattacharya D."/>
            <person name="Goodenough U.W."/>
            <person name="Van de Peer Y."/>
            <person name="Grigoriev I.V."/>
        </authorList>
    </citation>
    <scope>NUCLEOTIDE SEQUENCE [LARGE SCALE GENOMIC DNA]</scope>
    <source>
        <strain evidence="8">RCC299 / NOUM17</strain>
    </source>
</reference>
<evidence type="ECO:0000256" key="4">
    <source>
        <dbReference type="ARBA" id="ARBA00023242"/>
    </source>
</evidence>
<dbReference type="EMBL" id="CP001327">
    <property type="protein sequence ID" value="ACO64316.1"/>
    <property type="molecule type" value="Genomic_DNA"/>
</dbReference>
<evidence type="ECO:0000256" key="2">
    <source>
        <dbReference type="ARBA" id="ARBA00008105"/>
    </source>
</evidence>
<dbReference type="Pfam" id="PF03998">
    <property type="entry name" value="Utp11"/>
    <property type="match status" value="1"/>
</dbReference>
<dbReference type="GO" id="GO:0032040">
    <property type="term" value="C:small-subunit processome"/>
    <property type="evidence" value="ECO:0007669"/>
    <property type="project" value="UniProtKB-UniRule"/>
</dbReference>
<comment type="subunit">
    <text evidence="5">Component of the ribosomal small subunit (SSU) processome.</text>
</comment>
<dbReference type="Proteomes" id="UP000002009">
    <property type="component" value="Chromosome 6"/>
</dbReference>
<dbReference type="AlphaFoldDB" id="C1E9E2"/>
<evidence type="ECO:0000256" key="5">
    <source>
        <dbReference type="PIRNR" id="PIRNR015952"/>
    </source>
</evidence>
<evidence type="ECO:0000313" key="7">
    <source>
        <dbReference type="EMBL" id="ACO64316.1"/>
    </source>
</evidence>
<comment type="subcellular location">
    <subcellularLocation>
        <location evidence="1 5">Nucleus</location>
        <location evidence="1 5">Nucleolus</location>
    </subcellularLocation>
</comment>
<dbReference type="GO" id="GO:0006364">
    <property type="term" value="P:rRNA processing"/>
    <property type="evidence" value="ECO:0007669"/>
    <property type="project" value="UniProtKB-UniRule"/>
</dbReference>
<feature type="compositionally biased region" description="Acidic residues" evidence="6">
    <location>
        <begin position="128"/>
        <end position="141"/>
    </location>
</feature>
<dbReference type="PANTHER" id="PTHR12838">
    <property type="entry name" value="U3 SMALL NUCLEOLAR RNA-ASSOCIATED PROTEIN 11"/>
    <property type="match status" value="1"/>
</dbReference>
<evidence type="ECO:0000313" key="8">
    <source>
        <dbReference type="Proteomes" id="UP000002009"/>
    </source>
</evidence>
<dbReference type="RefSeq" id="XP_002503058.1">
    <property type="nucleotide sequence ID" value="XM_002503012.1"/>
</dbReference>
<evidence type="ECO:0000256" key="6">
    <source>
        <dbReference type="SAM" id="MobiDB-lite"/>
    </source>
</evidence>
<comment type="similarity">
    <text evidence="2 5">Belongs to the UTP11 family.</text>
</comment>
<sequence>MSSLRNAVKRRTHKERSQPAERRKFGLLEKKKDYILRARDFHKKEDALKVLRKKAANRNPDEFYFAMQKQRTNDGVHIANEDLSNKYTQDELHLMKTQDVKYVAMKASMEAKKVEKLRATLHMIGDVPGEDDAMDDDDDEFDARRAFGSGGKKQERIDPKVMKKIEKKRRVAYQELKEREHRAARLKRMALEMAYQKEVSHARGHKRKLKPGKNEEEVLPGLAHLQKPPPVFKWKKERKK</sequence>
<comment type="function">
    <text evidence="5">Involved in nucleolar processing of pre-18S ribosomal RNA.</text>
</comment>
<dbReference type="STRING" id="296587.C1E9E2"/>
<dbReference type="InterPro" id="IPR007144">
    <property type="entry name" value="SSU_processome_Utp11"/>
</dbReference>
<dbReference type="eggNOG" id="KOG3237">
    <property type="taxonomic scope" value="Eukaryota"/>
</dbReference>
<protein>
    <recommendedName>
        <fullName evidence="5">U3 small nucleolar RNA-associated protein 11</fullName>
        <shortName evidence="5">U3 snoRNA-associated protein 11</shortName>
    </recommendedName>
</protein>
<dbReference type="PIRSF" id="PIRSF015952">
    <property type="entry name" value="U3snoRNP11"/>
    <property type="match status" value="1"/>
</dbReference>
<keyword evidence="3 5" id="KW-0698">rRNA processing</keyword>
<gene>
    <name evidence="7" type="ORF">MICPUN_82666</name>
</gene>
<dbReference type="InParanoid" id="C1E9E2"/>
<dbReference type="GeneID" id="8244697"/>
<dbReference type="OMA" id="DLKYVVM"/>
<evidence type="ECO:0000256" key="3">
    <source>
        <dbReference type="ARBA" id="ARBA00022552"/>
    </source>
</evidence>
<dbReference type="OrthoDB" id="495000at2759"/>
<feature type="region of interest" description="Disordered" evidence="6">
    <location>
        <begin position="128"/>
        <end position="157"/>
    </location>
</feature>
<keyword evidence="8" id="KW-1185">Reference proteome</keyword>
<accession>C1E9E2</accession>
<feature type="compositionally biased region" description="Basic residues" evidence="6">
    <location>
        <begin position="202"/>
        <end position="211"/>
    </location>
</feature>
<dbReference type="KEGG" id="mis:MICPUN_82666"/>